<comment type="caution">
    <text evidence="1">The sequence shown here is derived from an EMBL/GenBank/DDBJ whole genome shotgun (WGS) entry which is preliminary data.</text>
</comment>
<accession>A0ACB9C8C0</accession>
<gene>
    <name evidence="1" type="ORF">L1987_61592</name>
</gene>
<evidence type="ECO:0000313" key="1">
    <source>
        <dbReference type="EMBL" id="KAI3730422.1"/>
    </source>
</evidence>
<protein>
    <submittedName>
        <fullName evidence="1">Uncharacterized protein</fullName>
    </submittedName>
</protein>
<evidence type="ECO:0000313" key="2">
    <source>
        <dbReference type="Proteomes" id="UP001056120"/>
    </source>
</evidence>
<sequence length="109" mass="12489">MTYDFPISPLLSVWGAYDPVRPVHNPMATFFPQPYVHDVFTWVNQEPMHSYRPPNLRHEFEAFLEDSLMRHELEADAAPQQRLIVGTSGSGLSEEKISKHLHVSTALMV</sequence>
<reference evidence="1 2" key="2">
    <citation type="journal article" date="2022" name="Mol. Ecol. Resour.">
        <title>The genomes of chicory, endive, great burdock and yacon provide insights into Asteraceae paleo-polyploidization history and plant inulin production.</title>
        <authorList>
            <person name="Fan W."/>
            <person name="Wang S."/>
            <person name="Wang H."/>
            <person name="Wang A."/>
            <person name="Jiang F."/>
            <person name="Liu H."/>
            <person name="Zhao H."/>
            <person name="Xu D."/>
            <person name="Zhang Y."/>
        </authorList>
    </citation>
    <scope>NUCLEOTIDE SEQUENCE [LARGE SCALE GENOMIC DNA]</scope>
    <source>
        <strain evidence="2">cv. Yunnan</strain>
        <tissue evidence="1">Leaves</tissue>
    </source>
</reference>
<organism evidence="1 2">
    <name type="scientific">Smallanthus sonchifolius</name>
    <dbReference type="NCBI Taxonomy" id="185202"/>
    <lineage>
        <taxon>Eukaryota</taxon>
        <taxon>Viridiplantae</taxon>
        <taxon>Streptophyta</taxon>
        <taxon>Embryophyta</taxon>
        <taxon>Tracheophyta</taxon>
        <taxon>Spermatophyta</taxon>
        <taxon>Magnoliopsida</taxon>
        <taxon>eudicotyledons</taxon>
        <taxon>Gunneridae</taxon>
        <taxon>Pentapetalae</taxon>
        <taxon>asterids</taxon>
        <taxon>campanulids</taxon>
        <taxon>Asterales</taxon>
        <taxon>Asteraceae</taxon>
        <taxon>Asteroideae</taxon>
        <taxon>Heliantheae alliance</taxon>
        <taxon>Millerieae</taxon>
        <taxon>Smallanthus</taxon>
    </lineage>
</organism>
<proteinExistence type="predicted"/>
<dbReference type="EMBL" id="CM042038">
    <property type="protein sequence ID" value="KAI3730422.1"/>
    <property type="molecule type" value="Genomic_DNA"/>
</dbReference>
<reference evidence="2" key="1">
    <citation type="journal article" date="2022" name="Mol. Ecol. Resour.">
        <title>The genomes of chicory, endive, great burdock and yacon provide insights into Asteraceae palaeo-polyploidization history and plant inulin production.</title>
        <authorList>
            <person name="Fan W."/>
            <person name="Wang S."/>
            <person name="Wang H."/>
            <person name="Wang A."/>
            <person name="Jiang F."/>
            <person name="Liu H."/>
            <person name="Zhao H."/>
            <person name="Xu D."/>
            <person name="Zhang Y."/>
        </authorList>
    </citation>
    <scope>NUCLEOTIDE SEQUENCE [LARGE SCALE GENOMIC DNA]</scope>
    <source>
        <strain evidence="2">cv. Yunnan</strain>
    </source>
</reference>
<keyword evidence="2" id="KW-1185">Reference proteome</keyword>
<name>A0ACB9C8C0_9ASTR</name>
<dbReference type="Proteomes" id="UP001056120">
    <property type="component" value="Linkage Group LG21"/>
</dbReference>